<dbReference type="FunFam" id="3.30.470.10:FF:000004">
    <property type="entry name" value="Branched-chain-amino-acid aminotransferase"/>
    <property type="match status" value="1"/>
</dbReference>
<dbReference type="NCBIfam" id="TIGR00685">
    <property type="entry name" value="T6PP"/>
    <property type="match status" value="1"/>
</dbReference>
<dbReference type="InterPro" id="IPR043131">
    <property type="entry name" value="BCAT-like_N"/>
</dbReference>
<dbReference type="NCBIfam" id="TIGR01484">
    <property type="entry name" value="HAD-SF-IIB"/>
    <property type="match status" value="1"/>
</dbReference>
<dbReference type="FunFam" id="3.20.10.10:FF:000010">
    <property type="entry name" value="Branched-chain amino acid aminotransferase"/>
    <property type="match status" value="1"/>
</dbReference>
<dbReference type="InterPro" id="IPR001544">
    <property type="entry name" value="Aminotrans_IV"/>
</dbReference>
<dbReference type="Gene3D" id="3.30.470.10">
    <property type="match status" value="1"/>
</dbReference>
<comment type="similarity">
    <text evidence="4">Belongs to the class-IV pyridoxal-phosphate-dependent aminotransferase family.</text>
</comment>
<dbReference type="AlphaFoldDB" id="A0A175WEH8"/>
<dbReference type="CDD" id="cd01557">
    <property type="entry name" value="BCAT_beta_family"/>
    <property type="match status" value="1"/>
</dbReference>
<dbReference type="PANTHER" id="PTHR42825:SF2">
    <property type="entry name" value="BRANCHED-CHAIN-AMINO-ACID AMINOTRANSFERASE 3, CHLOROPLASTIC-RELATED"/>
    <property type="match status" value="1"/>
</dbReference>
<dbReference type="SUPFAM" id="SSF56784">
    <property type="entry name" value="HAD-like"/>
    <property type="match status" value="1"/>
</dbReference>
<dbReference type="Pfam" id="PF01063">
    <property type="entry name" value="Aminotran_4"/>
    <property type="match status" value="1"/>
</dbReference>
<dbReference type="FunFam" id="3.30.70.1020:FF:000001">
    <property type="entry name" value="Alpha,alpha-trehalose-phosphate synthase [UDP-forming] 1"/>
    <property type="match status" value="1"/>
</dbReference>
<dbReference type="GO" id="GO:0005992">
    <property type="term" value="P:trehalose biosynthetic process"/>
    <property type="evidence" value="ECO:0007669"/>
    <property type="project" value="InterPro"/>
</dbReference>
<dbReference type="InterPro" id="IPR036412">
    <property type="entry name" value="HAD-like_sf"/>
</dbReference>
<evidence type="ECO:0000256" key="1">
    <source>
        <dbReference type="ARBA" id="ARBA00001933"/>
    </source>
</evidence>
<accession>A0A175WEH8</accession>
<keyword evidence="5 9" id="KW-0032">Aminotransferase</keyword>
<dbReference type="InterPro" id="IPR003337">
    <property type="entry name" value="Trehalose_PPase"/>
</dbReference>
<dbReference type="PANTHER" id="PTHR42825">
    <property type="entry name" value="AMINO ACID AMINOTRANSFERASE"/>
    <property type="match status" value="1"/>
</dbReference>
<evidence type="ECO:0000256" key="3">
    <source>
        <dbReference type="ARBA" id="ARBA00005409"/>
    </source>
</evidence>
<sequence length="705" mass="77841">MSRLDRVYEEQHRRDQTSVPRLSLNNLIQQYRATERRLFILDFEGTLVSWGPVNQIIPVSPQRTMDILNDLLIDERNTIYVMSGRRPEELDRLFRRVPNLGLIAENGCFLKDCGSETWTEMADAEQIRSWKESVKSILTYYLERTPGAEIEERRCSLIFHYKSAEDYEAAMRQATDCASHINDACEEQRVHAIPLDGCVLVEPIDWTKSTAAERIFADLQAQMAPDEKHKSPVDFLMVVGDGREDEKVFKWANTLGDEKVVKEVVTVSLGSRNTEATATLTQGVSVTQTAPWLPFLPHPSTPSTGLTSASVFAKASSLAPFYSVPKLTASPTAIQVNGHIESHYSVQTGQWSPLEFVADPYIRIHGMAPALNYGQQAYEGLKAFRMPGDSAIAMFRPDRNAARMRHSAEFVSIPAVPEDLFVAAVKAAVALNAEYVPPHDTGAAMYVRPQIYGSSAQLGLNPPEEYTFAVYVLPTGVYHGTHPVKALIMDEFDRAAPNGTGSAKVGGNYAPVLRWSEKARQEGYGITLHLDSKRHEEVDEFSTSGFIGAVVEGDKVTLVVPDSKAVIDSVTSDSVQRIGEGFGWKVEKRAIKYSELPNFTEVMAAGTAAALVPIRSITRRSSSSLPQHARVSVKDGEETVTYIPEGNEEPGALCVKLLTQLKGIQLGKIKDEYGWRFEVSEEDGKRVVGEAPTGNGGAQTVDQLD</sequence>
<organism evidence="9 10">
    <name type="scientific">Madurella mycetomatis</name>
    <dbReference type="NCBI Taxonomy" id="100816"/>
    <lineage>
        <taxon>Eukaryota</taxon>
        <taxon>Fungi</taxon>
        <taxon>Dikarya</taxon>
        <taxon>Ascomycota</taxon>
        <taxon>Pezizomycotina</taxon>
        <taxon>Sordariomycetes</taxon>
        <taxon>Sordariomycetidae</taxon>
        <taxon>Sordariales</taxon>
        <taxon>Sordariales incertae sedis</taxon>
        <taxon>Madurella</taxon>
    </lineage>
</organism>
<reference evidence="9 10" key="1">
    <citation type="journal article" date="2016" name="Genome Announc.">
        <title>Genome Sequence of Madurella mycetomatis mm55, Isolated from a Human Mycetoma Case in Sudan.</title>
        <authorList>
            <person name="Smit S."/>
            <person name="Derks M.F."/>
            <person name="Bervoets S."/>
            <person name="Fahal A."/>
            <person name="van Leeuwen W."/>
            <person name="van Belkum A."/>
            <person name="van de Sande W.W."/>
        </authorList>
    </citation>
    <scope>NUCLEOTIDE SEQUENCE [LARGE SCALE GENOMIC DNA]</scope>
    <source>
        <strain evidence="10">mm55</strain>
    </source>
</reference>
<dbReference type="Proteomes" id="UP000078237">
    <property type="component" value="Unassembled WGS sequence"/>
</dbReference>
<dbReference type="GO" id="GO:0004084">
    <property type="term" value="F:branched-chain-amino-acid transaminase activity"/>
    <property type="evidence" value="ECO:0007669"/>
    <property type="project" value="InterPro"/>
</dbReference>
<dbReference type="InterPro" id="IPR023214">
    <property type="entry name" value="HAD_sf"/>
</dbReference>
<keyword evidence="10" id="KW-1185">Reference proteome</keyword>
<comment type="pathway">
    <text evidence="2">Secondary metabolite biosynthesis.</text>
</comment>
<comment type="caution">
    <text evidence="9">The sequence shown here is derived from an EMBL/GenBank/DDBJ whole genome shotgun (WGS) entry which is preliminary data.</text>
</comment>
<dbReference type="InterPro" id="IPR005786">
    <property type="entry name" value="B_amino_transII"/>
</dbReference>
<dbReference type="EMBL" id="LCTW02000019">
    <property type="protein sequence ID" value="KXX82188.1"/>
    <property type="molecule type" value="Genomic_DNA"/>
</dbReference>
<dbReference type="InterPro" id="IPR036038">
    <property type="entry name" value="Aminotransferase-like"/>
</dbReference>
<comment type="cofactor">
    <cofactor evidence="1">
        <name>pyridoxal 5'-phosphate</name>
        <dbReference type="ChEBI" id="CHEBI:597326"/>
    </cofactor>
</comment>
<dbReference type="InterPro" id="IPR043132">
    <property type="entry name" value="BCAT-like_C"/>
</dbReference>
<name>A0A175WEH8_9PEZI</name>
<dbReference type="GO" id="GO:0009081">
    <property type="term" value="P:branched-chain amino acid metabolic process"/>
    <property type="evidence" value="ECO:0007669"/>
    <property type="project" value="InterPro"/>
</dbReference>
<protein>
    <submittedName>
        <fullName evidence="9">Branched-chain-amino-acid aminotransferase TOXF</fullName>
    </submittedName>
</protein>
<evidence type="ECO:0000313" key="9">
    <source>
        <dbReference type="EMBL" id="KXX82188.1"/>
    </source>
</evidence>
<dbReference type="Gene3D" id="3.20.10.10">
    <property type="entry name" value="D-amino Acid Aminotransferase, subunit A, domain 2"/>
    <property type="match status" value="1"/>
</dbReference>
<evidence type="ECO:0000256" key="7">
    <source>
        <dbReference type="ARBA" id="ARBA00022898"/>
    </source>
</evidence>
<evidence type="ECO:0000256" key="2">
    <source>
        <dbReference type="ARBA" id="ARBA00005179"/>
    </source>
</evidence>
<dbReference type="InterPro" id="IPR033939">
    <property type="entry name" value="BCAT_family"/>
</dbReference>
<evidence type="ECO:0000256" key="6">
    <source>
        <dbReference type="ARBA" id="ARBA00022679"/>
    </source>
</evidence>
<feature type="region of interest" description="Disordered" evidence="8">
    <location>
        <begin position="686"/>
        <end position="705"/>
    </location>
</feature>
<gene>
    <name evidence="9" type="ORF">MMYC01_201714</name>
</gene>
<keyword evidence="6" id="KW-0808">Transferase</keyword>
<evidence type="ECO:0000313" key="10">
    <source>
        <dbReference type="Proteomes" id="UP000078237"/>
    </source>
</evidence>
<dbReference type="OrthoDB" id="409992at2759"/>
<dbReference type="SUPFAM" id="SSF56752">
    <property type="entry name" value="D-aminoacid aminotransferase-like PLP-dependent enzymes"/>
    <property type="match status" value="1"/>
</dbReference>
<evidence type="ECO:0000256" key="4">
    <source>
        <dbReference type="ARBA" id="ARBA00009320"/>
    </source>
</evidence>
<dbReference type="VEuPathDB" id="FungiDB:MMYC01_201714"/>
<dbReference type="Gene3D" id="3.40.50.1000">
    <property type="entry name" value="HAD superfamily/HAD-like"/>
    <property type="match status" value="1"/>
</dbReference>
<dbReference type="InterPro" id="IPR006379">
    <property type="entry name" value="HAD-SF_hydro_IIB"/>
</dbReference>
<keyword evidence="7" id="KW-0663">Pyridoxal phosphate</keyword>
<dbReference type="Pfam" id="PF02358">
    <property type="entry name" value="Trehalose_PPase"/>
    <property type="match status" value="1"/>
</dbReference>
<evidence type="ECO:0000256" key="8">
    <source>
        <dbReference type="SAM" id="MobiDB-lite"/>
    </source>
</evidence>
<evidence type="ECO:0000256" key="5">
    <source>
        <dbReference type="ARBA" id="ARBA00022576"/>
    </source>
</evidence>
<dbReference type="Gene3D" id="3.30.70.1020">
    <property type="entry name" value="Trehalose-6-phosphate phosphatase related protein, domain 2"/>
    <property type="match status" value="1"/>
</dbReference>
<comment type="similarity">
    <text evidence="3">In the N-terminal section; belongs to the glycosyltransferase 20 family.</text>
</comment>
<proteinExistence type="inferred from homology"/>
<dbReference type="STRING" id="100816.A0A175WEH8"/>